<organism evidence="1 2">
    <name type="scientific">Paramicrobacterium humi</name>
    <dbReference type="NCBI Taxonomy" id="640635"/>
    <lineage>
        <taxon>Bacteria</taxon>
        <taxon>Bacillati</taxon>
        <taxon>Actinomycetota</taxon>
        <taxon>Actinomycetes</taxon>
        <taxon>Micrococcales</taxon>
        <taxon>Microbacteriaceae</taxon>
        <taxon>Paramicrobacterium</taxon>
    </lineage>
</organism>
<dbReference type="STRING" id="640635.SAMN04489806_1091"/>
<keyword evidence="2" id="KW-1185">Reference proteome</keyword>
<dbReference type="Proteomes" id="UP000199183">
    <property type="component" value="Unassembled WGS sequence"/>
</dbReference>
<name>A0A1H4KAM8_9MICO</name>
<reference evidence="1 2" key="1">
    <citation type="submission" date="2016-10" db="EMBL/GenBank/DDBJ databases">
        <authorList>
            <person name="de Groot N.N."/>
        </authorList>
    </citation>
    <scope>NUCLEOTIDE SEQUENCE [LARGE SCALE GENOMIC DNA]</scope>
    <source>
        <strain evidence="1 2">DSM 21799</strain>
    </source>
</reference>
<dbReference type="EMBL" id="FNRY01000001">
    <property type="protein sequence ID" value="SEB55477.1"/>
    <property type="molecule type" value="Genomic_DNA"/>
</dbReference>
<dbReference type="AlphaFoldDB" id="A0A1H4KAM8"/>
<evidence type="ECO:0000313" key="2">
    <source>
        <dbReference type="Proteomes" id="UP000199183"/>
    </source>
</evidence>
<evidence type="ECO:0000313" key="1">
    <source>
        <dbReference type="EMBL" id="SEB55477.1"/>
    </source>
</evidence>
<accession>A0A1H4KAM8</accession>
<gene>
    <name evidence="1" type="ORF">SAMN04489806_1091</name>
</gene>
<dbReference type="OrthoDB" id="5115082at2"/>
<dbReference type="RefSeq" id="WP_091180979.1">
    <property type="nucleotide sequence ID" value="NZ_FNRY01000001.1"/>
</dbReference>
<proteinExistence type="predicted"/>
<protein>
    <submittedName>
        <fullName evidence="1">Uncharacterized protein</fullName>
    </submittedName>
</protein>
<sequence>MPALIPTKRISSEIRNHLLAGDQAAALRDAVEIAGRIRALGTMPTEGLPAWATAKPPSTGSARWDTILATGIAFAIEQIGGRPEPWMEAVAPLDELSTLSGYEPGDLLRERLLAETPARFLGIRILCRDRDWTIA</sequence>